<evidence type="ECO:0000313" key="3">
    <source>
        <dbReference type="Proteomes" id="UP000275076"/>
    </source>
</evidence>
<keyword evidence="1" id="KW-0812">Transmembrane</keyword>
<evidence type="ECO:0000313" key="2">
    <source>
        <dbReference type="EMBL" id="RSL32987.1"/>
    </source>
</evidence>
<comment type="caution">
    <text evidence="2">The sequence shown here is derived from an EMBL/GenBank/DDBJ whole genome shotgun (WGS) entry which is preliminary data.</text>
</comment>
<dbReference type="EMBL" id="RBVX01000011">
    <property type="protein sequence ID" value="RSL32987.1"/>
    <property type="molecule type" value="Genomic_DNA"/>
</dbReference>
<dbReference type="InterPro" id="IPR010718">
    <property type="entry name" value="DUF1294"/>
</dbReference>
<name>A0A3R9PKS1_9BACI</name>
<evidence type="ECO:0000256" key="1">
    <source>
        <dbReference type="SAM" id="Phobius"/>
    </source>
</evidence>
<feature type="transmembrane region" description="Helical" evidence="1">
    <location>
        <begin position="64"/>
        <end position="87"/>
    </location>
</feature>
<dbReference type="OrthoDB" id="1698854at2"/>
<feature type="transmembrane region" description="Helical" evidence="1">
    <location>
        <begin position="39"/>
        <end position="58"/>
    </location>
</feature>
<organism evidence="2 3">
    <name type="scientific">Salibacterium salarium</name>
    <dbReference type="NCBI Taxonomy" id="284579"/>
    <lineage>
        <taxon>Bacteria</taxon>
        <taxon>Bacillati</taxon>
        <taxon>Bacillota</taxon>
        <taxon>Bacilli</taxon>
        <taxon>Bacillales</taxon>
        <taxon>Bacillaceae</taxon>
    </lineage>
</organism>
<reference evidence="2 3" key="1">
    <citation type="submission" date="2018-10" db="EMBL/GenBank/DDBJ databases">
        <title>Draft genome sequence of Bacillus salarius IM0101, isolated from a hypersaline soil in Inner Mongolia, China.</title>
        <authorList>
            <person name="Yamprayoonswat W."/>
            <person name="Boonvisut S."/>
            <person name="Jumpathong W."/>
            <person name="Sittihan S."/>
            <person name="Ruangsuj P."/>
            <person name="Wanthongcharoen S."/>
            <person name="Thongpramul N."/>
            <person name="Pimmason S."/>
            <person name="Yu B."/>
            <person name="Yasawong M."/>
        </authorList>
    </citation>
    <scope>NUCLEOTIDE SEQUENCE [LARGE SCALE GENOMIC DNA]</scope>
    <source>
        <strain evidence="2 3">IM0101</strain>
    </source>
</reference>
<proteinExistence type="predicted"/>
<keyword evidence="3" id="KW-1185">Reference proteome</keyword>
<gene>
    <name evidence="2" type="ORF">D7Z54_13265</name>
</gene>
<dbReference type="RefSeq" id="WP_125556338.1">
    <property type="nucleotide sequence ID" value="NZ_RBVX01000011.1"/>
</dbReference>
<accession>A0A3R9PKS1</accession>
<dbReference type="Proteomes" id="UP000275076">
    <property type="component" value="Unassembled WGS sequence"/>
</dbReference>
<dbReference type="AlphaFoldDB" id="A0A3R9PKS1"/>
<protein>
    <submittedName>
        <fullName evidence="2">DUF1294 domain-containing protein</fullName>
    </submittedName>
</protein>
<feature type="transmembrane region" description="Helical" evidence="1">
    <location>
        <begin position="6"/>
        <end position="23"/>
    </location>
</feature>
<keyword evidence="1" id="KW-1133">Transmembrane helix</keyword>
<dbReference type="Pfam" id="PF06961">
    <property type="entry name" value="DUF1294"/>
    <property type="match status" value="1"/>
</dbReference>
<sequence length="91" mass="10209">MLPYIIGYAAIINVISWLSMGIDKRKARKQKHRISEKRLWVITLIGGSAGTLLSMYMFRHKTKHIQFVAGVPVLLAVHLTLVITVLVRIGG</sequence>
<keyword evidence="1" id="KW-0472">Membrane</keyword>